<gene>
    <name evidence="2" type="ORF">BQ4739_LOCUS9958</name>
</gene>
<dbReference type="SUPFAM" id="SSF48371">
    <property type="entry name" value="ARM repeat"/>
    <property type="match status" value="1"/>
</dbReference>
<reference evidence="2 3" key="1">
    <citation type="submission" date="2016-10" db="EMBL/GenBank/DDBJ databases">
        <authorList>
            <person name="Cai Z."/>
        </authorList>
    </citation>
    <scope>NUCLEOTIDE SEQUENCE [LARGE SCALE GENOMIC DNA]</scope>
</reference>
<evidence type="ECO:0000256" key="1">
    <source>
        <dbReference type="SAM" id="MobiDB-lite"/>
    </source>
</evidence>
<dbReference type="PANTHER" id="PTHR14873">
    <property type="entry name" value="OS06G0694100 PROTEIN"/>
    <property type="match status" value="1"/>
</dbReference>
<feature type="region of interest" description="Disordered" evidence="1">
    <location>
        <begin position="286"/>
        <end position="318"/>
    </location>
</feature>
<protein>
    <submittedName>
        <fullName evidence="2">Uncharacterized protein</fullName>
    </submittedName>
</protein>
<feature type="region of interest" description="Disordered" evidence="1">
    <location>
        <begin position="62"/>
        <end position="83"/>
    </location>
</feature>
<feature type="compositionally biased region" description="Polar residues" evidence="1">
    <location>
        <begin position="389"/>
        <end position="404"/>
    </location>
</feature>
<organism evidence="2 3">
    <name type="scientific">Tetradesmus obliquus</name>
    <name type="common">Green alga</name>
    <name type="synonym">Acutodesmus obliquus</name>
    <dbReference type="NCBI Taxonomy" id="3088"/>
    <lineage>
        <taxon>Eukaryota</taxon>
        <taxon>Viridiplantae</taxon>
        <taxon>Chlorophyta</taxon>
        <taxon>core chlorophytes</taxon>
        <taxon>Chlorophyceae</taxon>
        <taxon>CS clade</taxon>
        <taxon>Sphaeropleales</taxon>
        <taxon>Scenedesmaceae</taxon>
        <taxon>Tetradesmus</taxon>
    </lineage>
</organism>
<name>A0A383VW10_TETOB</name>
<feature type="region of interest" description="Disordered" evidence="1">
    <location>
        <begin position="371"/>
        <end position="408"/>
    </location>
</feature>
<dbReference type="InterPro" id="IPR016024">
    <property type="entry name" value="ARM-type_fold"/>
</dbReference>
<evidence type="ECO:0000313" key="2">
    <source>
        <dbReference type="EMBL" id="SZX69667.1"/>
    </source>
</evidence>
<dbReference type="EMBL" id="FNXT01000945">
    <property type="protein sequence ID" value="SZX69667.1"/>
    <property type="molecule type" value="Genomic_DNA"/>
</dbReference>
<feature type="compositionally biased region" description="Low complexity" evidence="1">
    <location>
        <begin position="297"/>
        <end position="318"/>
    </location>
</feature>
<evidence type="ECO:0000313" key="3">
    <source>
        <dbReference type="Proteomes" id="UP000256970"/>
    </source>
</evidence>
<dbReference type="STRING" id="3088.A0A383VW10"/>
<dbReference type="AlphaFoldDB" id="A0A383VW10"/>
<keyword evidence="3" id="KW-1185">Reference proteome</keyword>
<accession>A0A383VW10</accession>
<dbReference type="PANTHER" id="PTHR14873:SF1">
    <property type="entry name" value="OS06G0694100 PROTEIN"/>
    <property type="match status" value="1"/>
</dbReference>
<dbReference type="Proteomes" id="UP000256970">
    <property type="component" value="Unassembled WGS sequence"/>
</dbReference>
<feature type="compositionally biased region" description="Low complexity" evidence="1">
    <location>
        <begin position="371"/>
        <end position="387"/>
    </location>
</feature>
<sequence>MELLLQLLLEPPAAVFSGFGGAPCEPQPEAAAVGIRYREAAAAQLQLVLLLLRQLGPLQLPAAESNDNRQQSASTAGRDDGRARNRPRYVVGIVEITEEDDSSTSPAESAQQQAQARLQAALLQVLLACALYAQQDIKSDDSKQLQSNTASSSSSSSGHLYADLDSFCSSTVLQGLLLSTPWSSKACQQQCHCVLQQLAGAAAAAAHPAAPAAELQQQQQQQQGCWRQLLSRLLPQLLDCLRDTLMAQHRHNRAQDRGELGSYQGPDVFHRCLAARQLAWITQHLQPHPVQPPTPMQRVRSSSGSSSQPPQDQQQQQDQQLVGLLLPLLLAVTDDPSPSVQRYGQAGLGWLGLTGLTGGIPDSLMAHKATSLASSSSSSSPDRILSSEPGRSNHGQHVAGQTLQVPPGQLVVSGQPPRAVRAASLAWHRVLLLDAARRLVVGCEEGSWATALPAATSLVMAVEGSGNVRSPAIHQLLLELITEAERSAHKPQQRLVFMACLGRLLPCIGLYVLRHAAALLPLLLEWSHAYDEASVLAAVQLLGSVVQHAWPRVGVHAGMVWRHLVEAVAAAEQRRWLEVGRREGASAPPAKDENAAGGYAEQHNSGKMIGGSCGSAGVGGFGESVVVGAVLDVVGLLVRCGGEGCAAAIAATSAAMQVEWDENNGSWVHMLLSRTREMQHAWA</sequence>
<proteinExistence type="predicted"/>